<organism evidence="2 3">
    <name type="scientific">Salegentibacter chungangensis</name>
    <dbReference type="NCBI Taxonomy" id="1335724"/>
    <lineage>
        <taxon>Bacteria</taxon>
        <taxon>Pseudomonadati</taxon>
        <taxon>Bacteroidota</taxon>
        <taxon>Flavobacteriia</taxon>
        <taxon>Flavobacteriales</taxon>
        <taxon>Flavobacteriaceae</taxon>
        <taxon>Salegentibacter</taxon>
    </lineage>
</organism>
<dbReference type="Proteomes" id="UP001597131">
    <property type="component" value="Unassembled WGS sequence"/>
</dbReference>
<evidence type="ECO:0000313" key="2">
    <source>
        <dbReference type="EMBL" id="MFD1096483.1"/>
    </source>
</evidence>
<evidence type="ECO:0008006" key="4">
    <source>
        <dbReference type="Google" id="ProtNLM"/>
    </source>
</evidence>
<accession>A0ABW3NRG9</accession>
<gene>
    <name evidence="2" type="ORF">ACFQ3Q_12025</name>
</gene>
<feature type="chain" id="PRO_5046715002" description="DUF4440 domain-containing protein" evidence="1">
    <location>
        <begin position="20"/>
        <end position="186"/>
    </location>
</feature>
<evidence type="ECO:0000256" key="1">
    <source>
        <dbReference type="SAM" id="SignalP"/>
    </source>
</evidence>
<name>A0ABW3NRG9_9FLAO</name>
<reference evidence="3" key="1">
    <citation type="journal article" date="2019" name="Int. J. Syst. Evol. Microbiol.">
        <title>The Global Catalogue of Microorganisms (GCM) 10K type strain sequencing project: providing services to taxonomists for standard genome sequencing and annotation.</title>
        <authorList>
            <consortium name="The Broad Institute Genomics Platform"/>
            <consortium name="The Broad Institute Genome Sequencing Center for Infectious Disease"/>
            <person name="Wu L."/>
            <person name="Ma J."/>
        </authorList>
    </citation>
    <scope>NUCLEOTIDE SEQUENCE [LARGE SCALE GENOMIC DNA]</scope>
    <source>
        <strain evidence="3">CCUG 64793</strain>
    </source>
</reference>
<keyword evidence="3" id="KW-1185">Reference proteome</keyword>
<dbReference type="InterPro" id="IPR032710">
    <property type="entry name" value="NTF2-like_dom_sf"/>
</dbReference>
<feature type="signal peptide" evidence="1">
    <location>
        <begin position="1"/>
        <end position="19"/>
    </location>
</feature>
<dbReference type="SUPFAM" id="SSF54427">
    <property type="entry name" value="NTF2-like"/>
    <property type="match status" value="1"/>
</dbReference>
<dbReference type="Gene3D" id="3.10.450.50">
    <property type="match status" value="1"/>
</dbReference>
<dbReference type="PROSITE" id="PS51257">
    <property type="entry name" value="PROKAR_LIPOPROTEIN"/>
    <property type="match status" value="1"/>
</dbReference>
<evidence type="ECO:0000313" key="3">
    <source>
        <dbReference type="Proteomes" id="UP001597131"/>
    </source>
</evidence>
<comment type="caution">
    <text evidence="2">The sequence shown here is derived from an EMBL/GenBank/DDBJ whole genome shotgun (WGS) entry which is preliminary data.</text>
</comment>
<proteinExistence type="predicted"/>
<keyword evidence="1" id="KW-0732">Signal</keyword>
<sequence>MFKKAIFCLILLGSGFACDNNKTEKTEKSLSEINKERDQEIKRSPKAIQDAVLESYRAFSFKEGSKPDYKDLRSKFTSAAQVAFKRGDSLMSLPVDEYLKSHQENVEQGNLRALEERQVFSKTEFFGNIAHHLSTYEARINSEDSIAERGIISYQLLKKDDKWLIHSMIWDSEKENLPIPEEYLKN</sequence>
<dbReference type="RefSeq" id="WP_380746169.1">
    <property type="nucleotide sequence ID" value="NZ_JBHTLI010000002.1"/>
</dbReference>
<protein>
    <recommendedName>
        <fullName evidence="4">DUF4440 domain-containing protein</fullName>
    </recommendedName>
</protein>
<dbReference type="EMBL" id="JBHTLI010000002">
    <property type="protein sequence ID" value="MFD1096483.1"/>
    <property type="molecule type" value="Genomic_DNA"/>
</dbReference>